<evidence type="ECO:0000256" key="5">
    <source>
        <dbReference type="ARBA" id="ARBA00022741"/>
    </source>
</evidence>
<feature type="domain" description="Histidine kinase" evidence="10">
    <location>
        <begin position="530"/>
        <end position="748"/>
    </location>
</feature>
<evidence type="ECO:0000313" key="11">
    <source>
        <dbReference type="EMBL" id="KYG71921.1"/>
    </source>
</evidence>
<sequence>MSGKEELIDGYYQIRPAARLIHTIGSDLIGDSYAALVELVKNSYDADATKVDIIFKYTEIGNENALVISIKDDGHGMDFNTVINKWLVPATDDKLKRKLSKNKTRTLQGRKGIGRFAASILGQEMTMSTIDENGEKSEAVIDWRIFKTDEFLENIDLLVEKKKTNEVSGTEILIIAKDEKYTEIVIDENGDEETIEKIDTKLSYWNKDTLIQLVNELRKLISPFDESIDDEFKINLSFENSPFPEIDENIKIDTYPIIKFYDYRISGTISKEGNAKLLFENNINPNAIQKEEINVTFDLDNKTESYCGLIRIDFRVFDREPEAIDNLINKGLINPVSKQYMGKNDARRLLNEVFGVNVYKNSFRIRPYGNSGVDWLKLDHRRIQNPTMRISNNQIVGFVTIQSEEESGLIEKSARDGLKENESYFGLIALASRAISELEIRRLAFRIKSEKSRGKQTKVQDTINSLFSLAEVKTTIGKKLSEFKIDKKAIDEIDTILTKEEEKKAELKEEIEKTIAIYQGHATLGKIVNFILHEGRKPLQFFNSEARVMERYLKFYKATKDEENLEELTNSINGFKVNSKFISNLFKRISPLAKQKRDKKTDFAVVNVIRESMDVFKSQLEDENITITISGDEKIETFGWSEDLYIALTNLIENSIYWLKISKSKTKEIFISVHENHNAVIIDIKDSGPGLTDLEIESGAIFEPGYSKKLNGTGLGLAIAGEAIDRLNGELSARSYNQGAYFQIEINK</sequence>
<dbReference type="GO" id="GO:0004673">
    <property type="term" value="F:protein histidine kinase activity"/>
    <property type="evidence" value="ECO:0007669"/>
    <property type="project" value="UniProtKB-EC"/>
</dbReference>
<comment type="caution">
    <text evidence="11">The sequence shown here is derived from an EMBL/GenBank/DDBJ whole genome shotgun (WGS) entry which is preliminary data.</text>
</comment>
<dbReference type="AlphaFoldDB" id="A0A150WZK2"/>
<feature type="coiled-coil region" evidence="9">
    <location>
        <begin position="490"/>
        <end position="517"/>
    </location>
</feature>
<accession>A0A150WZK2</accession>
<gene>
    <name evidence="11" type="ORF">AWW68_18085</name>
</gene>
<name>A0A150WZK2_9BACT</name>
<dbReference type="PANTHER" id="PTHR43065:SF10">
    <property type="entry name" value="PEROXIDE STRESS-ACTIVATED HISTIDINE KINASE MAK3"/>
    <property type="match status" value="1"/>
</dbReference>
<dbReference type="PANTHER" id="PTHR43065">
    <property type="entry name" value="SENSOR HISTIDINE KINASE"/>
    <property type="match status" value="1"/>
</dbReference>
<evidence type="ECO:0000256" key="2">
    <source>
        <dbReference type="ARBA" id="ARBA00012438"/>
    </source>
</evidence>
<reference evidence="11 12" key="1">
    <citation type="submission" date="2016-01" db="EMBL/GenBank/DDBJ databases">
        <title>Genome sequencing of Roseivirga spongicola UST030701-084.</title>
        <authorList>
            <person name="Selvaratnam C."/>
            <person name="Thevarajoo S."/>
            <person name="Goh K.M."/>
            <person name="Ee R."/>
            <person name="Chan K.-G."/>
            <person name="Chong C.S."/>
        </authorList>
    </citation>
    <scope>NUCLEOTIDE SEQUENCE [LARGE SCALE GENOMIC DNA]</scope>
    <source>
        <strain evidence="11 12">UST030701-084</strain>
    </source>
</reference>
<evidence type="ECO:0000313" key="12">
    <source>
        <dbReference type="Proteomes" id="UP000075606"/>
    </source>
</evidence>
<keyword evidence="12" id="KW-1185">Reference proteome</keyword>
<dbReference type="OrthoDB" id="9816482at2"/>
<dbReference type="InterPro" id="IPR003594">
    <property type="entry name" value="HATPase_dom"/>
</dbReference>
<dbReference type="EC" id="2.7.13.3" evidence="2"/>
<dbReference type="GO" id="GO:0005524">
    <property type="term" value="F:ATP binding"/>
    <property type="evidence" value="ECO:0007669"/>
    <property type="project" value="UniProtKB-KW"/>
</dbReference>
<keyword evidence="8" id="KW-0902">Two-component regulatory system</keyword>
<dbReference type="PRINTS" id="PR00344">
    <property type="entry name" value="BCTRLSENSOR"/>
</dbReference>
<dbReference type="GO" id="GO:0000160">
    <property type="term" value="P:phosphorelay signal transduction system"/>
    <property type="evidence" value="ECO:0007669"/>
    <property type="project" value="UniProtKB-KW"/>
</dbReference>
<evidence type="ECO:0000256" key="1">
    <source>
        <dbReference type="ARBA" id="ARBA00000085"/>
    </source>
</evidence>
<evidence type="ECO:0000256" key="9">
    <source>
        <dbReference type="SAM" id="Coils"/>
    </source>
</evidence>
<keyword evidence="4" id="KW-0808">Transferase</keyword>
<organism evidence="11 12">
    <name type="scientific">Roseivirga spongicola</name>
    <dbReference type="NCBI Taxonomy" id="333140"/>
    <lineage>
        <taxon>Bacteria</taxon>
        <taxon>Pseudomonadati</taxon>
        <taxon>Bacteroidota</taxon>
        <taxon>Cytophagia</taxon>
        <taxon>Cytophagales</taxon>
        <taxon>Roseivirgaceae</taxon>
        <taxon>Roseivirga</taxon>
    </lineage>
</organism>
<dbReference type="InterPro" id="IPR004358">
    <property type="entry name" value="Sig_transdc_His_kin-like_C"/>
</dbReference>
<dbReference type="Gene3D" id="3.30.565.10">
    <property type="entry name" value="Histidine kinase-like ATPase, C-terminal domain"/>
    <property type="match status" value="2"/>
</dbReference>
<comment type="catalytic activity">
    <reaction evidence="1">
        <text>ATP + protein L-histidine = ADP + protein N-phospho-L-histidine.</text>
        <dbReference type="EC" id="2.7.13.3"/>
    </reaction>
</comment>
<evidence type="ECO:0000256" key="4">
    <source>
        <dbReference type="ARBA" id="ARBA00022679"/>
    </source>
</evidence>
<dbReference type="Proteomes" id="UP000075606">
    <property type="component" value="Unassembled WGS sequence"/>
</dbReference>
<evidence type="ECO:0000256" key="8">
    <source>
        <dbReference type="ARBA" id="ARBA00023012"/>
    </source>
</evidence>
<keyword evidence="3" id="KW-0597">Phosphoprotein</keyword>
<dbReference type="InterPro" id="IPR036890">
    <property type="entry name" value="HATPase_C_sf"/>
</dbReference>
<evidence type="ECO:0000259" key="10">
    <source>
        <dbReference type="PROSITE" id="PS50109"/>
    </source>
</evidence>
<evidence type="ECO:0000256" key="3">
    <source>
        <dbReference type="ARBA" id="ARBA00022553"/>
    </source>
</evidence>
<dbReference type="PROSITE" id="PS50109">
    <property type="entry name" value="HIS_KIN"/>
    <property type="match status" value="1"/>
</dbReference>
<proteinExistence type="predicted"/>
<evidence type="ECO:0000256" key="6">
    <source>
        <dbReference type="ARBA" id="ARBA00022777"/>
    </source>
</evidence>
<keyword evidence="6 11" id="KW-0418">Kinase</keyword>
<keyword evidence="9" id="KW-0175">Coiled coil</keyword>
<dbReference type="Pfam" id="PF13589">
    <property type="entry name" value="HATPase_c_3"/>
    <property type="match status" value="1"/>
</dbReference>
<protein>
    <recommendedName>
        <fullName evidence="2">histidine kinase</fullName>
        <ecNumber evidence="2">2.7.13.3</ecNumber>
    </recommendedName>
</protein>
<dbReference type="SMART" id="SM00387">
    <property type="entry name" value="HATPase_c"/>
    <property type="match status" value="1"/>
</dbReference>
<dbReference type="EMBL" id="LRPC01000031">
    <property type="protein sequence ID" value="KYG71921.1"/>
    <property type="molecule type" value="Genomic_DNA"/>
</dbReference>
<dbReference type="Pfam" id="PF02518">
    <property type="entry name" value="HATPase_c"/>
    <property type="match status" value="1"/>
</dbReference>
<dbReference type="SUPFAM" id="SSF55874">
    <property type="entry name" value="ATPase domain of HSP90 chaperone/DNA topoisomerase II/histidine kinase"/>
    <property type="match status" value="2"/>
</dbReference>
<evidence type="ECO:0000256" key="7">
    <source>
        <dbReference type="ARBA" id="ARBA00022840"/>
    </source>
</evidence>
<dbReference type="InterPro" id="IPR005467">
    <property type="entry name" value="His_kinase_dom"/>
</dbReference>
<keyword evidence="5" id="KW-0547">Nucleotide-binding</keyword>
<dbReference type="RefSeq" id="WP_068225027.1">
    <property type="nucleotide sequence ID" value="NZ_CP139724.1"/>
</dbReference>
<dbReference type="STRING" id="333140.AWW68_18085"/>
<keyword evidence="7" id="KW-0067">ATP-binding</keyword>